<dbReference type="PATRIC" id="fig|1391654.3.peg.7694"/>
<protein>
    <submittedName>
        <fullName evidence="3">Uncharacterized protein</fullName>
    </submittedName>
</protein>
<dbReference type="Proteomes" id="UP000064967">
    <property type="component" value="Chromosome"/>
</dbReference>
<dbReference type="RefSeq" id="WP_169927124.1">
    <property type="nucleotide sequence ID" value="NZ_CP012333.1"/>
</dbReference>
<dbReference type="STRING" id="1391654.AKJ09_07582"/>
<keyword evidence="2" id="KW-0732">Signal</keyword>
<gene>
    <name evidence="3" type="ORF">AKJ09_07582</name>
</gene>
<feature type="compositionally biased region" description="Low complexity" evidence="1">
    <location>
        <begin position="31"/>
        <end position="96"/>
    </location>
</feature>
<dbReference type="EMBL" id="CP012333">
    <property type="protein sequence ID" value="AKV00919.1"/>
    <property type="molecule type" value="Genomic_DNA"/>
</dbReference>
<sequence>MNRTGLSTSLAVVVVAASAFVTGCGSKDQTPAQQPQANANGYYGQQPGAYPQQPGAYPQQPGAYPQQPGAYPQQPGAYPQQPGAQPGAQPGTAPAASGGLQIPGFPPAGGGGTASGGTAQAIDPNLAALATGPLGMFANTEAPGMAKDGPILAGNFQEGQTLEGTFTFQPGKCYTLLATGAGISALQVEMQYVTPLPGLAPSIGKSSQTGSQVSIGGKANCLRPLSPFPANAKFIVRANKGAGLAAAQLYSK</sequence>
<feature type="chain" id="PRO_5005467119" evidence="2">
    <location>
        <begin position="22"/>
        <end position="252"/>
    </location>
</feature>
<evidence type="ECO:0000313" key="3">
    <source>
        <dbReference type="EMBL" id="AKV00919.1"/>
    </source>
</evidence>
<evidence type="ECO:0000256" key="1">
    <source>
        <dbReference type="SAM" id="MobiDB-lite"/>
    </source>
</evidence>
<feature type="region of interest" description="Disordered" evidence="1">
    <location>
        <begin position="24"/>
        <end position="117"/>
    </location>
</feature>
<proteinExistence type="predicted"/>
<evidence type="ECO:0000313" key="4">
    <source>
        <dbReference type="Proteomes" id="UP000064967"/>
    </source>
</evidence>
<accession>A0A0K1Q5C1</accession>
<dbReference type="PROSITE" id="PS51257">
    <property type="entry name" value="PROKAR_LIPOPROTEIN"/>
    <property type="match status" value="1"/>
</dbReference>
<feature type="signal peptide" evidence="2">
    <location>
        <begin position="1"/>
        <end position="21"/>
    </location>
</feature>
<dbReference type="AlphaFoldDB" id="A0A0K1Q5C1"/>
<reference evidence="3 4" key="1">
    <citation type="submission" date="2015-08" db="EMBL/GenBank/DDBJ databases">
        <authorList>
            <person name="Babu N.S."/>
            <person name="Beckwith C.J."/>
            <person name="Beseler K.G."/>
            <person name="Brison A."/>
            <person name="Carone J.V."/>
            <person name="Caskin T.P."/>
            <person name="Diamond M."/>
            <person name="Durham M.E."/>
            <person name="Foxe J.M."/>
            <person name="Go M."/>
            <person name="Henderson B.A."/>
            <person name="Jones I.B."/>
            <person name="McGettigan J.A."/>
            <person name="Micheletti S.J."/>
            <person name="Nasrallah M.E."/>
            <person name="Ortiz D."/>
            <person name="Piller C.R."/>
            <person name="Privatt S.R."/>
            <person name="Schneider S.L."/>
            <person name="Sharp S."/>
            <person name="Smith T.C."/>
            <person name="Stanton J.D."/>
            <person name="Ullery H.E."/>
            <person name="Wilson R.J."/>
            <person name="Serrano M.G."/>
            <person name="Buck G."/>
            <person name="Lee V."/>
            <person name="Wang Y."/>
            <person name="Carvalho R."/>
            <person name="Voegtly L."/>
            <person name="Shi R."/>
            <person name="Duckworth R."/>
            <person name="Johnson A."/>
            <person name="Loviza R."/>
            <person name="Walstead R."/>
            <person name="Shah Z."/>
            <person name="Kiflezghi M."/>
            <person name="Wade K."/>
            <person name="Ball S.L."/>
            <person name="Bradley K.W."/>
            <person name="Asai D.J."/>
            <person name="Bowman C.A."/>
            <person name="Russell D.A."/>
            <person name="Pope W.H."/>
            <person name="Jacobs-Sera D."/>
            <person name="Hendrix R.W."/>
            <person name="Hatfull G.F."/>
        </authorList>
    </citation>
    <scope>NUCLEOTIDE SEQUENCE [LARGE SCALE GENOMIC DNA]</scope>
    <source>
        <strain evidence="3 4">DSM 27648</strain>
    </source>
</reference>
<dbReference type="KEGG" id="llu:AKJ09_07582"/>
<organism evidence="3 4">
    <name type="scientific">Labilithrix luteola</name>
    <dbReference type="NCBI Taxonomy" id="1391654"/>
    <lineage>
        <taxon>Bacteria</taxon>
        <taxon>Pseudomonadati</taxon>
        <taxon>Myxococcota</taxon>
        <taxon>Polyangia</taxon>
        <taxon>Polyangiales</taxon>
        <taxon>Labilitrichaceae</taxon>
        <taxon>Labilithrix</taxon>
    </lineage>
</organism>
<evidence type="ECO:0000256" key="2">
    <source>
        <dbReference type="SAM" id="SignalP"/>
    </source>
</evidence>
<name>A0A0K1Q5C1_9BACT</name>
<keyword evidence="4" id="KW-1185">Reference proteome</keyword>